<gene>
    <name evidence="13" type="ORF">BDW02DRAFT_569355</name>
</gene>
<dbReference type="PANTHER" id="PTHR12428:SF66">
    <property type="entry name" value="MITOCHONDRIAL INNER MEMBRANE PROTEIN OXA1L"/>
    <property type="match status" value="1"/>
</dbReference>
<evidence type="ECO:0000256" key="3">
    <source>
        <dbReference type="ARBA" id="ARBA00022692"/>
    </source>
</evidence>
<dbReference type="InterPro" id="IPR001708">
    <property type="entry name" value="YidC/ALB3/OXA1/COX18"/>
</dbReference>
<keyword evidence="4" id="KW-0999">Mitochondrion inner membrane</keyword>
<feature type="transmembrane region" description="Helical" evidence="11">
    <location>
        <begin position="211"/>
        <end position="232"/>
    </location>
</feature>
<feature type="region of interest" description="Disordered" evidence="10">
    <location>
        <begin position="482"/>
        <end position="517"/>
    </location>
</feature>
<feature type="domain" description="Membrane insertase YidC/Oxa/ALB C-terminal" evidence="12">
    <location>
        <begin position="214"/>
        <end position="408"/>
    </location>
</feature>
<protein>
    <submittedName>
        <fullName evidence="13">Mitochondrial export translocase Oxa1</fullName>
    </submittedName>
</protein>
<feature type="transmembrane region" description="Helical" evidence="11">
    <location>
        <begin position="335"/>
        <end position="351"/>
    </location>
</feature>
<comment type="subcellular location">
    <subcellularLocation>
        <location evidence="9">Membrane</location>
        <topology evidence="9">Multi-pass membrane protein</topology>
    </subcellularLocation>
    <subcellularLocation>
        <location evidence="1">Mitochondrion inner membrane</location>
        <topology evidence="1">Multi-pass membrane protein</topology>
    </subcellularLocation>
</comment>
<evidence type="ECO:0000256" key="6">
    <source>
        <dbReference type="ARBA" id="ARBA00022989"/>
    </source>
</evidence>
<dbReference type="InterPro" id="IPR028055">
    <property type="entry name" value="YidC/Oxa/ALB_C"/>
</dbReference>
<dbReference type="AlphaFoldDB" id="A0A6A5K8F9"/>
<feature type="transmembrane region" description="Helical" evidence="11">
    <location>
        <begin position="372"/>
        <end position="387"/>
    </location>
</feature>
<feature type="compositionally biased region" description="Basic and acidic residues" evidence="10">
    <location>
        <begin position="483"/>
        <end position="501"/>
    </location>
</feature>
<feature type="compositionally biased region" description="Basic and acidic residues" evidence="10">
    <location>
        <begin position="554"/>
        <end position="570"/>
    </location>
</feature>
<evidence type="ECO:0000256" key="7">
    <source>
        <dbReference type="ARBA" id="ARBA00023128"/>
    </source>
</evidence>
<keyword evidence="6 11" id="KW-1133">Transmembrane helix</keyword>
<evidence type="ECO:0000259" key="12">
    <source>
        <dbReference type="Pfam" id="PF02096"/>
    </source>
</evidence>
<dbReference type="GO" id="GO:0005743">
    <property type="term" value="C:mitochondrial inner membrane"/>
    <property type="evidence" value="ECO:0007669"/>
    <property type="project" value="UniProtKB-SubCell"/>
</dbReference>
<evidence type="ECO:0000256" key="5">
    <source>
        <dbReference type="ARBA" id="ARBA00022946"/>
    </source>
</evidence>
<accession>A0A6A5K8F9</accession>
<sequence length="570" mass="62915">MLPSRGLRPAQFTPLASRPSAILRSNATRKFSSLPRTSRLSCPSGPLQSVRRSTVSLNASSSVRHGSWYAPWSWGKSSSPVDSSVATSADQVPIAEFSHRPVSQLAHDAVPSVTTATPELAPAAIDKAAVVDGAPGPADATTESAATMSDPKTLDELFGLDPVKDTLPTHEIDPTRLIDHAGQLQELGLDYGWGMTTLFEKCVETIYLQSGWGWAGTIVAACVAVRGTTFFLQAMSSDRMAAMAAMKPITQPIQEKMEAAIASGDKEKEKMYRTQQQHIMKPYVGGMLSVGGFMFMQGWIGFSAFRFLRGMSELPVPGMAQDGFLWFTDLTVRDPYYILPVATTTVMYIVFKTGGETGVQNDVGQAAHRQKLFTGLAFFLGLVTAFQASGLQLYFLTTGILGGITGWLLRQNRFRELIRIRKLPSQQSNEFYTKVAKGQLALPSMKSKDGRVNHLPPSPVRRAIRRQVSDIRVKAGTAIPAHLKSELSKTDTESPGPDRDNQGPNGKPLSEKLDDYRSSYRISSVRKRIEDWVRKTTGYGGSKITQEQQRRKKRAEEYEIERRRRFENRS</sequence>
<keyword evidence="14" id="KW-1185">Reference proteome</keyword>
<dbReference type="CDD" id="cd20069">
    <property type="entry name" value="5TM_Oxa1-like"/>
    <property type="match status" value="1"/>
</dbReference>
<keyword evidence="5" id="KW-0809">Transit peptide</keyword>
<name>A0A6A5K8F9_9PLEO</name>
<dbReference type="PANTHER" id="PTHR12428">
    <property type="entry name" value="OXA1"/>
    <property type="match status" value="1"/>
</dbReference>
<proteinExistence type="inferred from homology"/>
<dbReference type="EMBL" id="ML975307">
    <property type="protein sequence ID" value="KAF1834085.1"/>
    <property type="molecule type" value="Genomic_DNA"/>
</dbReference>
<organism evidence="13 14">
    <name type="scientific">Decorospora gaudefroyi</name>
    <dbReference type="NCBI Taxonomy" id="184978"/>
    <lineage>
        <taxon>Eukaryota</taxon>
        <taxon>Fungi</taxon>
        <taxon>Dikarya</taxon>
        <taxon>Ascomycota</taxon>
        <taxon>Pezizomycotina</taxon>
        <taxon>Dothideomycetes</taxon>
        <taxon>Pleosporomycetidae</taxon>
        <taxon>Pleosporales</taxon>
        <taxon>Pleosporineae</taxon>
        <taxon>Pleosporaceae</taxon>
        <taxon>Decorospora</taxon>
    </lineage>
</organism>
<evidence type="ECO:0000256" key="4">
    <source>
        <dbReference type="ARBA" id="ARBA00022792"/>
    </source>
</evidence>
<reference evidence="13" key="1">
    <citation type="submission" date="2020-01" db="EMBL/GenBank/DDBJ databases">
        <authorList>
            <consortium name="DOE Joint Genome Institute"/>
            <person name="Haridas S."/>
            <person name="Albert R."/>
            <person name="Binder M."/>
            <person name="Bloem J."/>
            <person name="Labutti K."/>
            <person name="Salamov A."/>
            <person name="Andreopoulos B."/>
            <person name="Baker S.E."/>
            <person name="Barry K."/>
            <person name="Bills G."/>
            <person name="Bluhm B.H."/>
            <person name="Cannon C."/>
            <person name="Castanera R."/>
            <person name="Culley D.E."/>
            <person name="Daum C."/>
            <person name="Ezra D."/>
            <person name="Gonzalez J.B."/>
            <person name="Henrissat B."/>
            <person name="Kuo A."/>
            <person name="Liang C."/>
            <person name="Lipzen A."/>
            <person name="Lutzoni F."/>
            <person name="Magnuson J."/>
            <person name="Mondo S."/>
            <person name="Nolan M."/>
            <person name="Ohm R."/>
            <person name="Pangilinan J."/>
            <person name="Park H.-J."/>
            <person name="Ramirez L."/>
            <person name="Alfaro M."/>
            <person name="Sun H."/>
            <person name="Tritt A."/>
            <person name="Yoshinaga Y."/>
            <person name="Zwiers L.-H."/>
            <person name="Turgeon B.G."/>
            <person name="Goodwin S.B."/>
            <person name="Spatafora J.W."/>
            <person name="Crous P.W."/>
            <person name="Grigoriev I.V."/>
        </authorList>
    </citation>
    <scope>NUCLEOTIDE SEQUENCE</scope>
    <source>
        <strain evidence="13">P77</strain>
    </source>
</reference>
<dbReference type="GO" id="GO:0032979">
    <property type="term" value="P:protein insertion into mitochondrial inner membrane from matrix"/>
    <property type="evidence" value="ECO:0007669"/>
    <property type="project" value="TreeGrafter"/>
</dbReference>
<keyword evidence="8 11" id="KW-0472">Membrane</keyword>
<evidence type="ECO:0000256" key="11">
    <source>
        <dbReference type="SAM" id="Phobius"/>
    </source>
</evidence>
<evidence type="ECO:0000256" key="9">
    <source>
        <dbReference type="RuleBase" id="RU003945"/>
    </source>
</evidence>
<evidence type="ECO:0000256" key="10">
    <source>
        <dbReference type="SAM" id="MobiDB-lite"/>
    </source>
</evidence>
<feature type="region of interest" description="Disordered" evidence="10">
    <location>
        <begin position="531"/>
        <end position="570"/>
    </location>
</feature>
<comment type="similarity">
    <text evidence="2 9">Belongs to the OXA1/ALB3/YidC family.</text>
</comment>
<evidence type="ECO:0000313" key="13">
    <source>
        <dbReference type="EMBL" id="KAF1834085.1"/>
    </source>
</evidence>
<dbReference type="Pfam" id="PF02096">
    <property type="entry name" value="60KD_IMP"/>
    <property type="match status" value="1"/>
</dbReference>
<feature type="transmembrane region" description="Helical" evidence="11">
    <location>
        <begin position="283"/>
        <end position="305"/>
    </location>
</feature>
<evidence type="ECO:0000256" key="2">
    <source>
        <dbReference type="ARBA" id="ARBA00009877"/>
    </source>
</evidence>
<evidence type="ECO:0000313" key="14">
    <source>
        <dbReference type="Proteomes" id="UP000800040"/>
    </source>
</evidence>
<dbReference type="OrthoDB" id="2148490at2759"/>
<keyword evidence="3 9" id="KW-0812">Transmembrane</keyword>
<dbReference type="Proteomes" id="UP000800040">
    <property type="component" value="Unassembled WGS sequence"/>
</dbReference>
<keyword evidence="7" id="KW-0496">Mitochondrion</keyword>
<dbReference type="GO" id="GO:0032977">
    <property type="term" value="F:membrane insertase activity"/>
    <property type="evidence" value="ECO:0007669"/>
    <property type="project" value="InterPro"/>
</dbReference>
<evidence type="ECO:0000256" key="8">
    <source>
        <dbReference type="ARBA" id="ARBA00023136"/>
    </source>
</evidence>
<evidence type="ECO:0000256" key="1">
    <source>
        <dbReference type="ARBA" id="ARBA00004448"/>
    </source>
</evidence>
<feature type="transmembrane region" description="Helical" evidence="11">
    <location>
        <begin position="393"/>
        <end position="409"/>
    </location>
</feature>